<evidence type="ECO:0000256" key="1">
    <source>
        <dbReference type="SAM" id="Coils"/>
    </source>
</evidence>
<dbReference type="RefSeq" id="WP_130291687.1">
    <property type="nucleotide sequence ID" value="NZ_SHKL01000001.1"/>
</dbReference>
<evidence type="ECO:0000313" key="3">
    <source>
        <dbReference type="Proteomes" id="UP000291591"/>
    </source>
</evidence>
<name>A0A4Q7V2F0_PSEST</name>
<gene>
    <name evidence="2" type="ORF">EV383_4476</name>
</gene>
<evidence type="ECO:0008006" key="4">
    <source>
        <dbReference type="Google" id="ProtNLM"/>
    </source>
</evidence>
<feature type="coiled-coil region" evidence="1">
    <location>
        <begin position="75"/>
        <end position="102"/>
    </location>
</feature>
<comment type="caution">
    <text evidence="2">The sequence shown here is derived from an EMBL/GenBank/DDBJ whole genome shotgun (WGS) entry which is preliminary data.</text>
</comment>
<sequence>MTEVLNPVDIERSIRDTANDIARGVHVVSNAEAKAREAVRAYDRAFAAAYLAAEGPQYEKKYRAELATKTERDEMDVAELAFKHAERTAKSLEAKLRAFQSVGASVRSMYSGQLSGVGS</sequence>
<organism evidence="2 3">
    <name type="scientific">Pseudonocardia sediminis</name>
    <dbReference type="NCBI Taxonomy" id="1397368"/>
    <lineage>
        <taxon>Bacteria</taxon>
        <taxon>Bacillati</taxon>
        <taxon>Actinomycetota</taxon>
        <taxon>Actinomycetes</taxon>
        <taxon>Pseudonocardiales</taxon>
        <taxon>Pseudonocardiaceae</taxon>
        <taxon>Pseudonocardia</taxon>
    </lineage>
</organism>
<dbReference type="Proteomes" id="UP000291591">
    <property type="component" value="Unassembled WGS sequence"/>
</dbReference>
<protein>
    <recommendedName>
        <fullName evidence="4">PE family protein</fullName>
    </recommendedName>
</protein>
<accession>A0A4Q7V2F0</accession>
<keyword evidence="1" id="KW-0175">Coiled coil</keyword>
<dbReference type="AlphaFoldDB" id="A0A4Q7V2F0"/>
<dbReference type="EMBL" id="SHKL01000001">
    <property type="protein sequence ID" value="RZT87551.1"/>
    <property type="molecule type" value="Genomic_DNA"/>
</dbReference>
<reference evidence="2 3" key="1">
    <citation type="submission" date="2019-02" db="EMBL/GenBank/DDBJ databases">
        <title>Sequencing the genomes of 1000 actinobacteria strains.</title>
        <authorList>
            <person name="Klenk H.-P."/>
        </authorList>
    </citation>
    <scope>NUCLEOTIDE SEQUENCE [LARGE SCALE GENOMIC DNA]</scope>
    <source>
        <strain evidence="2 3">DSM 45779</strain>
    </source>
</reference>
<keyword evidence="3" id="KW-1185">Reference proteome</keyword>
<dbReference type="OrthoDB" id="5149502at2"/>
<proteinExistence type="predicted"/>
<evidence type="ECO:0000313" key="2">
    <source>
        <dbReference type="EMBL" id="RZT87551.1"/>
    </source>
</evidence>